<evidence type="ECO:0000313" key="2">
    <source>
        <dbReference type="EMBL" id="MBP3191305.1"/>
    </source>
</evidence>
<protein>
    <submittedName>
        <fullName evidence="2">Uncharacterized protein</fullName>
    </submittedName>
</protein>
<accession>A0A8J7RG71</accession>
<dbReference type="Proteomes" id="UP000673975">
    <property type="component" value="Unassembled WGS sequence"/>
</dbReference>
<feature type="transmembrane region" description="Helical" evidence="1">
    <location>
        <begin position="28"/>
        <end position="47"/>
    </location>
</feature>
<keyword evidence="1" id="KW-1133">Transmembrane helix</keyword>
<keyword evidence="3" id="KW-1185">Reference proteome</keyword>
<organism evidence="2 3">
    <name type="scientific">Natronogracilivirga saccharolytica</name>
    <dbReference type="NCBI Taxonomy" id="2812953"/>
    <lineage>
        <taxon>Bacteria</taxon>
        <taxon>Pseudomonadati</taxon>
        <taxon>Balneolota</taxon>
        <taxon>Balneolia</taxon>
        <taxon>Balneolales</taxon>
        <taxon>Cyclonatronaceae</taxon>
        <taxon>Natronogracilivirga</taxon>
    </lineage>
</organism>
<gene>
    <name evidence="2" type="ORF">NATSA_01375</name>
</gene>
<comment type="caution">
    <text evidence="2">The sequence shown here is derived from an EMBL/GenBank/DDBJ whole genome shotgun (WGS) entry which is preliminary data.</text>
</comment>
<feature type="transmembrane region" description="Helical" evidence="1">
    <location>
        <begin position="94"/>
        <end position="115"/>
    </location>
</feature>
<feature type="transmembrane region" description="Helical" evidence="1">
    <location>
        <begin position="7"/>
        <end position="22"/>
    </location>
</feature>
<name>A0A8J7RG71_9BACT</name>
<dbReference type="AlphaFoldDB" id="A0A8J7RG71"/>
<keyword evidence="1" id="KW-0812">Transmembrane</keyword>
<feature type="transmembrane region" description="Helical" evidence="1">
    <location>
        <begin position="59"/>
        <end position="82"/>
    </location>
</feature>
<keyword evidence="1" id="KW-0472">Membrane</keyword>
<reference evidence="2" key="1">
    <citation type="submission" date="2021-02" db="EMBL/GenBank/DDBJ databases">
        <title>Natronogracilivirga saccharolytica gen. nov. sp. nov. a new anaerobic, haloalkiliphilic carbohydrate-fermenting bacterium from soda lake and proposing of Cyclonatronumiaceae fam. nov. in the phylum Balneolaeota.</title>
        <authorList>
            <person name="Zhilina T.N."/>
            <person name="Sorokin D.Y."/>
            <person name="Zavarzina D.G."/>
            <person name="Toshchakov S.V."/>
            <person name="Kublanov I.V."/>
        </authorList>
    </citation>
    <scope>NUCLEOTIDE SEQUENCE</scope>
    <source>
        <strain evidence="2">Z-1702</strain>
    </source>
</reference>
<proteinExistence type="predicted"/>
<dbReference type="RefSeq" id="WP_210509663.1">
    <property type="nucleotide sequence ID" value="NZ_JAFIDN010000001.1"/>
</dbReference>
<sequence>MPHYTRILGIILILIGIIGYIASGAVSITAMIPAFFGIAFIILGRLAQKEAWRKHVMHIALLVALIGLFGSFSGIFDVISWLGGNQEVNELAAIARALMALLLIGYIALGVKSFIDARKAAS</sequence>
<dbReference type="EMBL" id="JAFIDN010000001">
    <property type="protein sequence ID" value="MBP3191305.1"/>
    <property type="molecule type" value="Genomic_DNA"/>
</dbReference>
<evidence type="ECO:0000256" key="1">
    <source>
        <dbReference type="SAM" id="Phobius"/>
    </source>
</evidence>
<evidence type="ECO:0000313" key="3">
    <source>
        <dbReference type="Proteomes" id="UP000673975"/>
    </source>
</evidence>